<evidence type="ECO:0000313" key="4">
    <source>
        <dbReference type="Proteomes" id="UP000650524"/>
    </source>
</evidence>
<proteinExistence type="predicted"/>
<dbReference type="Gene3D" id="2.60.40.10">
    <property type="entry name" value="Immunoglobulins"/>
    <property type="match status" value="2"/>
</dbReference>
<dbReference type="InterPro" id="IPR003961">
    <property type="entry name" value="FN3_dom"/>
</dbReference>
<dbReference type="GO" id="GO:0047464">
    <property type="term" value="F:heparosan-N-sulfate-glucuronate 5-epimerase activity"/>
    <property type="evidence" value="ECO:0007669"/>
    <property type="project" value="InterPro"/>
</dbReference>
<evidence type="ECO:0000256" key="1">
    <source>
        <dbReference type="SAM" id="SignalP"/>
    </source>
</evidence>
<dbReference type="CDD" id="cd00063">
    <property type="entry name" value="FN3"/>
    <property type="match status" value="1"/>
</dbReference>
<sequence>MTIVSKLKSYKALKKSFCLLLLSVMPLIMIFASSAKPVYCAEVALFWNPNTEKNVAGYRIHYGFETRKYIYDIDVGDQTSYTITGLDPGTSVFFAATAYDVYGNKSDYSEELAYLVPEVRLPTANAGPDQSARAGDLVTLDGSASVDLDYGIASYHWSQIGGPPVILSDPGKAETTLTVPEDAVESESLIFELLIVNEAGFESEDTSVITVSNRTTYEDGEGDTTDGWTIYDSKPSGATISTVYDEDLKSWVIELWGAGTKNGYRLRNRDGSKWRNRSQFVVQWRMKTDEDFKVYLDVETNSGHRYIYYKPDDSNRLGRKKYVHHGLGSHVTDGKWHTFTRCLNADLSEAQPGVRIEEVNGFLIRGNVRVDDIRLMTHLPGETVYEDAEDGKINRWHIYDDDPPGAMIENVYDEALGSRVIELSGSERSNGYSLRNEDGTKWRNSTQFTIEWRMSYSERFTIYVDVETTAGYRQFYYSAVDYDDLEDQKVLRYGLGSGTIDGRWRTFTRNLQADLEKVQPGVKILEVNEFNIRGSGRVDDIKLKGK</sequence>
<protein>
    <submittedName>
        <fullName evidence="3">Fibronectin type III domain-containing protein</fullName>
    </submittedName>
</protein>
<dbReference type="InterPro" id="IPR039721">
    <property type="entry name" value="C5-epimerase"/>
</dbReference>
<dbReference type="Pfam" id="PF22352">
    <property type="entry name" value="K319L-like_PKD"/>
    <property type="match status" value="1"/>
</dbReference>
<keyword evidence="1" id="KW-0732">Signal</keyword>
<dbReference type="SUPFAM" id="SSF49265">
    <property type="entry name" value="Fibronectin type III"/>
    <property type="match status" value="1"/>
</dbReference>
<comment type="caution">
    <text evidence="3">The sequence shown here is derived from an EMBL/GenBank/DDBJ whole genome shotgun (WGS) entry which is preliminary data.</text>
</comment>
<dbReference type="EMBL" id="JACNJD010000172">
    <property type="protein sequence ID" value="MBC8176885.1"/>
    <property type="molecule type" value="Genomic_DNA"/>
</dbReference>
<dbReference type="InterPro" id="IPR036116">
    <property type="entry name" value="FN3_sf"/>
</dbReference>
<dbReference type="PANTHER" id="PTHR13174:SF3">
    <property type="entry name" value="D-GLUCURONYL C5-EPIMERASE"/>
    <property type="match status" value="1"/>
</dbReference>
<dbReference type="PANTHER" id="PTHR13174">
    <property type="entry name" value="D-GLUCURONYL C5-EPIMERASE"/>
    <property type="match status" value="1"/>
</dbReference>
<gene>
    <name evidence="3" type="ORF">H8E19_05725</name>
</gene>
<dbReference type="GO" id="GO:0015012">
    <property type="term" value="P:heparan sulfate proteoglycan biosynthetic process"/>
    <property type="evidence" value="ECO:0007669"/>
    <property type="project" value="InterPro"/>
</dbReference>
<reference evidence="3 4" key="1">
    <citation type="submission" date="2020-08" db="EMBL/GenBank/DDBJ databases">
        <title>Bridging the membrane lipid divide: bacteria of the FCB group superphylum have the potential to synthesize archaeal ether lipids.</title>
        <authorList>
            <person name="Villanueva L."/>
            <person name="Von Meijenfeldt F.A.B."/>
            <person name="Westbye A.B."/>
            <person name="Yadav S."/>
            <person name="Hopmans E.C."/>
            <person name="Dutilh B.E."/>
            <person name="Sinninghe Damste J.S."/>
        </authorList>
    </citation>
    <scope>NUCLEOTIDE SEQUENCE [LARGE SCALE GENOMIC DNA]</scope>
    <source>
        <strain evidence="3">NIOZ-UU27</strain>
    </source>
</reference>
<dbReference type="Proteomes" id="UP000650524">
    <property type="component" value="Unassembled WGS sequence"/>
</dbReference>
<accession>A0A8J6T2K1</accession>
<feature type="domain" description="Fibronectin type-III" evidence="2">
    <location>
        <begin position="25"/>
        <end position="119"/>
    </location>
</feature>
<feature type="signal peptide" evidence="1">
    <location>
        <begin position="1"/>
        <end position="35"/>
    </location>
</feature>
<dbReference type="AlphaFoldDB" id="A0A8J6T2K1"/>
<feature type="chain" id="PRO_5035241313" evidence="1">
    <location>
        <begin position="36"/>
        <end position="546"/>
    </location>
</feature>
<organism evidence="3 4">
    <name type="scientific">Candidatus Desulfacyla euxinica</name>
    <dbReference type="NCBI Taxonomy" id="2841693"/>
    <lineage>
        <taxon>Bacteria</taxon>
        <taxon>Deltaproteobacteria</taxon>
        <taxon>Candidatus Desulfacyla</taxon>
    </lineage>
</organism>
<evidence type="ECO:0000259" key="2">
    <source>
        <dbReference type="PROSITE" id="PS50853"/>
    </source>
</evidence>
<dbReference type="PROSITE" id="PS50853">
    <property type="entry name" value="FN3"/>
    <property type="match status" value="1"/>
</dbReference>
<evidence type="ECO:0000313" key="3">
    <source>
        <dbReference type="EMBL" id="MBC8176885.1"/>
    </source>
</evidence>
<dbReference type="InterPro" id="IPR013783">
    <property type="entry name" value="Ig-like_fold"/>
</dbReference>
<name>A0A8J6T2K1_9DELT</name>